<dbReference type="AlphaFoldDB" id="A0A8C6SMD0"/>
<sequence length="357" mass="39386">ILFPNESKSVRYLLLCRCAFRPALVCLDLSGCDFEDQRPLLEALSSLPSLRSLLLEGTPCSLGRSYPGLTLDVLQRLVCLDTQRVSPEEREAFRGIAHVAGAVRECARASVHVGRLRGLPDPEQDPDHGSQTFPVLSFSYYVSYDFISNSPEQQDLRSESEDAADVSDTLESEDPSVCGESSGPTLGSSHSSCKLTWSELMDFSDSHSHSVSDLRALKSFLNQGMNVRVHEEKVLSWPAASEATPKPGPKGAKGKEPPAKGKDKKKRVLPELVQDPPIRRALGSVHVPLHSLLQRGHKVTLCCDFGLQRFGSPPSAANTPDKAGPFLSLFRCFLFPPRSFSIWVKPNWRKCAQFRWG</sequence>
<feature type="region of interest" description="Disordered" evidence="1">
    <location>
        <begin position="152"/>
        <end position="191"/>
    </location>
</feature>
<dbReference type="InterPro" id="IPR032675">
    <property type="entry name" value="LRR_dom_sf"/>
</dbReference>
<organism evidence="2 3">
    <name type="scientific">Neogobius melanostomus</name>
    <name type="common">round goby</name>
    <dbReference type="NCBI Taxonomy" id="47308"/>
    <lineage>
        <taxon>Eukaryota</taxon>
        <taxon>Metazoa</taxon>
        <taxon>Chordata</taxon>
        <taxon>Craniata</taxon>
        <taxon>Vertebrata</taxon>
        <taxon>Euteleostomi</taxon>
        <taxon>Actinopterygii</taxon>
        <taxon>Neopterygii</taxon>
        <taxon>Teleostei</taxon>
        <taxon>Neoteleostei</taxon>
        <taxon>Acanthomorphata</taxon>
        <taxon>Gobiaria</taxon>
        <taxon>Gobiiformes</taxon>
        <taxon>Gobioidei</taxon>
        <taxon>Gobiidae</taxon>
        <taxon>Benthophilinae</taxon>
        <taxon>Neogobiini</taxon>
        <taxon>Neogobius</taxon>
    </lineage>
</organism>
<dbReference type="Ensembl" id="ENSNMLT00000009051.1">
    <property type="protein sequence ID" value="ENSNMLP00000007957.1"/>
    <property type="gene ID" value="ENSNMLG00000005664.1"/>
</dbReference>
<accession>A0A8C6SMD0</accession>
<feature type="region of interest" description="Disordered" evidence="1">
    <location>
        <begin position="238"/>
        <end position="268"/>
    </location>
</feature>
<dbReference type="Proteomes" id="UP000694523">
    <property type="component" value="Unplaced"/>
</dbReference>
<dbReference type="SUPFAM" id="SSF52075">
    <property type="entry name" value="Outer arm dynein light chain 1"/>
    <property type="match status" value="1"/>
</dbReference>
<reference evidence="2" key="1">
    <citation type="submission" date="2025-08" db="UniProtKB">
        <authorList>
            <consortium name="Ensembl"/>
        </authorList>
    </citation>
    <scope>IDENTIFICATION</scope>
</reference>
<evidence type="ECO:0000313" key="3">
    <source>
        <dbReference type="Proteomes" id="UP000694523"/>
    </source>
</evidence>
<dbReference type="Gene3D" id="3.80.10.10">
    <property type="entry name" value="Ribonuclease Inhibitor"/>
    <property type="match status" value="1"/>
</dbReference>
<feature type="compositionally biased region" description="Low complexity" evidence="1">
    <location>
        <begin position="181"/>
        <end position="191"/>
    </location>
</feature>
<keyword evidence="3" id="KW-1185">Reference proteome</keyword>
<feature type="compositionally biased region" description="Acidic residues" evidence="1">
    <location>
        <begin position="161"/>
        <end position="174"/>
    </location>
</feature>
<proteinExistence type="predicted"/>
<reference evidence="2" key="2">
    <citation type="submission" date="2025-09" db="UniProtKB">
        <authorList>
            <consortium name="Ensembl"/>
        </authorList>
    </citation>
    <scope>IDENTIFICATION</scope>
</reference>
<protein>
    <submittedName>
        <fullName evidence="2">Uncharacterized protein</fullName>
    </submittedName>
</protein>
<evidence type="ECO:0000313" key="2">
    <source>
        <dbReference type="Ensembl" id="ENSNMLP00000007957.1"/>
    </source>
</evidence>
<evidence type="ECO:0000256" key="1">
    <source>
        <dbReference type="SAM" id="MobiDB-lite"/>
    </source>
</evidence>
<name>A0A8C6SMD0_9GOBI</name>